<evidence type="ECO:0000256" key="1">
    <source>
        <dbReference type="ARBA" id="ARBA00022614"/>
    </source>
</evidence>
<evidence type="ECO:0000313" key="4">
    <source>
        <dbReference type="Proteomes" id="UP001172457"/>
    </source>
</evidence>
<keyword evidence="1" id="KW-0433">Leucine-rich repeat</keyword>
<dbReference type="PANTHER" id="PTHR11017:SF448">
    <property type="entry name" value="TIR DOMAIN, P-LOOP CONTAINING NUCLEOSIDE TRIPHOSPHATE HYDROLASE"/>
    <property type="match status" value="1"/>
</dbReference>
<dbReference type="GO" id="GO:0043531">
    <property type="term" value="F:ADP binding"/>
    <property type="evidence" value="ECO:0007669"/>
    <property type="project" value="InterPro"/>
</dbReference>
<dbReference type="InterPro" id="IPR044974">
    <property type="entry name" value="Disease_R_plants"/>
</dbReference>
<dbReference type="InterPro" id="IPR032675">
    <property type="entry name" value="LRR_dom_sf"/>
</dbReference>
<dbReference type="Gene3D" id="3.40.50.300">
    <property type="entry name" value="P-loop containing nucleotide triphosphate hydrolases"/>
    <property type="match status" value="1"/>
</dbReference>
<dbReference type="EMBL" id="JARYMX010000004">
    <property type="protein sequence ID" value="KAJ9552639.1"/>
    <property type="molecule type" value="Genomic_DNA"/>
</dbReference>
<dbReference type="SUPFAM" id="SSF52540">
    <property type="entry name" value="P-loop containing nucleoside triphosphate hydrolases"/>
    <property type="match status" value="1"/>
</dbReference>
<dbReference type="SUPFAM" id="SSF52200">
    <property type="entry name" value="Toll/Interleukin receptor TIR domain"/>
    <property type="match status" value="1"/>
</dbReference>
<dbReference type="PRINTS" id="PR00364">
    <property type="entry name" value="DISEASERSIST"/>
</dbReference>
<sequence>MEQTNNIHVLALGFIRRPNTSHPLHFHFCRHSVSIFSMDSGSSSTNMALPRVNGSNYDVFLSFRGVDTRDSFTDHLYERLVQAGIHTFRDNDEIAIGEELKPEIEKAIEASLGSIVILSENYATSTWCLDELWLILKQRRECNHFVLPIYLHVDPSDVRKNNKSFNIKVKSSTRWTDDNVNRWKGALTEVADLKGPVLSGPETDFQTDIVDTICRKLDRNQVYLPPTLTGIDARVQKITRQLQLSDAKFLIIYGMGGSGKSTLAQCFVNQNMQYFQSTSIIQCIGSRCKEADGLLRLQEQLFKDILGCKKRRIPTVCQGPCKIEKVLQMKKALIVLDDIVDPSQLEYLLGAGNINKQSKIIITTMKNDLDNWFTSRSIRFEKYKMELLDEVESLELLCLHAFGSKISKECYKEVAERVVQYCDGNPLALKVLGSSLSEYDSVKCWESEMKLFGKDLHHDINLPLTRSYDLLPHKSDRELFLHIACFFVGKDIDYVVTILEPDYSASSRIKTLKRDAFFISRQTKSRVWRNSESRDVLRKGKGSGKMKGLALDMHMLAEEEEFNWSENKRLEMKWTLFSAKSLPNMDQLELLQLNSVRFEPFKEDFAERLRWLSWIGFDELTMPSHLCMEKMVALDMSYSCLKEFEPPMVLQSLKILNLKSSRYLQEIRNISRLPNLETLILWNCHELVDICKTIKDLRKLTLLNMTGCEHLHYSFSFPCPLERIFLKDCNLECTDDFPLSFSDQSALQYLNLGGSKFEELPTYNHLKSLRVLDLSLCSMLRYLLCLPSTLAELYIYYCTSLENVSFESGVFTLQEFGYEGCSNLSEVEGFIKLVPLAKLDEADLGHMKWLKEYESHELCLAGDDELMKNRSSRLQMLYEFNIRSISLPEVNDPNMMHDHVSKSMSLSFKVPICPKNKRLKGLNVYFKYTRSGDDWVWFAKIKTTNSVNLVYNPKVFGEPKFGVVSVWLSYWPIGEKLNVGDSVDVSIVVTKGLKIHECGATLVYADVDDAACETMQNNTEWIHILGGDVSRFQLSTKAYYLCRRDFFELMEVGRLTPGWLSTLVGDDGIDDTEVRGWRKTGRPQQAYQSFVELKTVKCIVYGPESVKLLAIILYLGRT</sequence>
<dbReference type="GO" id="GO:0006952">
    <property type="term" value="P:defense response"/>
    <property type="evidence" value="ECO:0007669"/>
    <property type="project" value="InterPro"/>
</dbReference>
<comment type="caution">
    <text evidence="3">The sequence shown here is derived from an EMBL/GenBank/DDBJ whole genome shotgun (WGS) entry which is preliminary data.</text>
</comment>
<accession>A0AA38T334</accession>
<dbReference type="InterPro" id="IPR042197">
    <property type="entry name" value="Apaf_helical"/>
</dbReference>
<dbReference type="InterPro" id="IPR002182">
    <property type="entry name" value="NB-ARC"/>
</dbReference>
<evidence type="ECO:0000259" key="2">
    <source>
        <dbReference type="PROSITE" id="PS50104"/>
    </source>
</evidence>
<dbReference type="InterPro" id="IPR035897">
    <property type="entry name" value="Toll_tir_struct_dom_sf"/>
</dbReference>
<organism evidence="3 4">
    <name type="scientific">Centaurea solstitialis</name>
    <name type="common">yellow star-thistle</name>
    <dbReference type="NCBI Taxonomy" id="347529"/>
    <lineage>
        <taxon>Eukaryota</taxon>
        <taxon>Viridiplantae</taxon>
        <taxon>Streptophyta</taxon>
        <taxon>Embryophyta</taxon>
        <taxon>Tracheophyta</taxon>
        <taxon>Spermatophyta</taxon>
        <taxon>Magnoliopsida</taxon>
        <taxon>eudicotyledons</taxon>
        <taxon>Gunneridae</taxon>
        <taxon>Pentapetalae</taxon>
        <taxon>asterids</taxon>
        <taxon>campanulids</taxon>
        <taxon>Asterales</taxon>
        <taxon>Asteraceae</taxon>
        <taxon>Carduoideae</taxon>
        <taxon>Cardueae</taxon>
        <taxon>Centaureinae</taxon>
        <taxon>Centaurea</taxon>
    </lineage>
</organism>
<name>A0AA38T334_9ASTR</name>
<dbReference type="PROSITE" id="PS50104">
    <property type="entry name" value="TIR"/>
    <property type="match status" value="1"/>
</dbReference>
<evidence type="ECO:0000313" key="3">
    <source>
        <dbReference type="EMBL" id="KAJ9552639.1"/>
    </source>
</evidence>
<dbReference type="Gene3D" id="1.10.8.430">
    <property type="entry name" value="Helical domain of apoptotic protease-activating factors"/>
    <property type="match status" value="1"/>
</dbReference>
<dbReference type="PANTHER" id="PTHR11017">
    <property type="entry name" value="LEUCINE-RICH REPEAT-CONTAINING PROTEIN"/>
    <property type="match status" value="1"/>
</dbReference>
<dbReference type="Gene3D" id="3.80.10.10">
    <property type="entry name" value="Ribonuclease Inhibitor"/>
    <property type="match status" value="2"/>
</dbReference>
<protein>
    <recommendedName>
        <fullName evidence="2">TIR domain-containing protein</fullName>
    </recommendedName>
</protein>
<dbReference type="AlphaFoldDB" id="A0AA38T334"/>
<feature type="domain" description="TIR" evidence="2">
    <location>
        <begin position="55"/>
        <end position="217"/>
    </location>
</feature>
<dbReference type="Pfam" id="PF00931">
    <property type="entry name" value="NB-ARC"/>
    <property type="match status" value="1"/>
</dbReference>
<dbReference type="Gene3D" id="3.40.50.10140">
    <property type="entry name" value="Toll/interleukin-1 receptor homology (TIR) domain"/>
    <property type="match status" value="1"/>
</dbReference>
<dbReference type="SMART" id="SM00255">
    <property type="entry name" value="TIR"/>
    <property type="match status" value="1"/>
</dbReference>
<gene>
    <name evidence="3" type="ORF">OSB04_016684</name>
</gene>
<dbReference type="Proteomes" id="UP001172457">
    <property type="component" value="Chromosome 4"/>
</dbReference>
<dbReference type="InterPro" id="IPR027417">
    <property type="entry name" value="P-loop_NTPase"/>
</dbReference>
<proteinExistence type="predicted"/>
<dbReference type="InterPro" id="IPR000157">
    <property type="entry name" value="TIR_dom"/>
</dbReference>
<reference evidence="3" key="1">
    <citation type="submission" date="2023-03" db="EMBL/GenBank/DDBJ databases">
        <title>Chromosome-scale reference genome and RAD-based genetic map of yellow starthistle (Centaurea solstitialis) reveal putative structural variation and QTLs associated with invader traits.</title>
        <authorList>
            <person name="Reatini B."/>
            <person name="Cang F.A."/>
            <person name="Jiang Q."/>
            <person name="Mckibben M.T.W."/>
            <person name="Barker M.S."/>
            <person name="Rieseberg L.H."/>
            <person name="Dlugosch K.M."/>
        </authorList>
    </citation>
    <scope>NUCLEOTIDE SEQUENCE</scope>
    <source>
        <strain evidence="3">CAN-66</strain>
        <tissue evidence="3">Leaf</tissue>
    </source>
</reference>
<dbReference type="SUPFAM" id="SSF52058">
    <property type="entry name" value="L domain-like"/>
    <property type="match status" value="1"/>
</dbReference>
<keyword evidence="4" id="KW-1185">Reference proteome</keyword>
<dbReference type="Pfam" id="PF01582">
    <property type="entry name" value="TIR"/>
    <property type="match status" value="1"/>
</dbReference>
<dbReference type="GO" id="GO:0007165">
    <property type="term" value="P:signal transduction"/>
    <property type="evidence" value="ECO:0007669"/>
    <property type="project" value="InterPro"/>
</dbReference>